<sequence length="344" mass="38576">MSNSGEEPTKKRLKLSSSCPPCGLSSLPEEMDLSCLARVSRLDHTSLSLVSKSYRSLLASPDFYNFRSLLGCTENCIYLCLRIPPDPNPRWFMFLPKTLDRSCRLVSVRSHFYQPPEVSSVVAHGFGIYVIGGRIGGRLARCNAAAGVVDGKIYVLAGCEDWDSLKWGEVFDPKTQTWEVLSMPPNQYGLREEPLMYDNVVMDKKIFAANASGRGLIYIPSEGKWERGNKDMSGTRRDWYVIENVGELECREPEVMEWTEVMGLEALKEALCASKLVNYGGGMSDHWESVKRQAIAHGMPPLELDDVLPGHRLSSSPSNMLIFWDVLGPESLEIRCAEISLERR</sequence>
<proteinExistence type="predicted"/>
<dbReference type="Proteomes" id="UP000029120">
    <property type="component" value="Chromosome 8"/>
</dbReference>
<evidence type="ECO:0000259" key="1">
    <source>
        <dbReference type="PROSITE" id="PS50181"/>
    </source>
</evidence>
<evidence type="ECO:0000313" key="2">
    <source>
        <dbReference type="EMBL" id="KFK26705.1"/>
    </source>
</evidence>
<dbReference type="Pfam" id="PF00646">
    <property type="entry name" value="F-box"/>
    <property type="match status" value="1"/>
</dbReference>
<dbReference type="Pfam" id="PF25210">
    <property type="entry name" value="Kelch_FKB95"/>
    <property type="match status" value="1"/>
</dbReference>
<organism evidence="2 3">
    <name type="scientific">Arabis alpina</name>
    <name type="common">Alpine rock-cress</name>
    <dbReference type="NCBI Taxonomy" id="50452"/>
    <lineage>
        <taxon>Eukaryota</taxon>
        <taxon>Viridiplantae</taxon>
        <taxon>Streptophyta</taxon>
        <taxon>Embryophyta</taxon>
        <taxon>Tracheophyta</taxon>
        <taxon>Spermatophyta</taxon>
        <taxon>Magnoliopsida</taxon>
        <taxon>eudicotyledons</taxon>
        <taxon>Gunneridae</taxon>
        <taxon>Pentapetalae</taxon>
        <taxon>rosids</taxon>
        <taxon>malvids</taxon>
        <taxon>Brassicales</taxon>
        <taxon>Brassicaceae</taxon>
        <taxon>Arabideae</taxon>
        <taxon>Arabis</taxon>
    </lineage>
</organism>
<dbReference type="PANTHER" id="PTHR24414">
    <property type="entry name" value="F-BOX/KELCH-REPEAT PROTEIN SKIP4"/>
    <property type="match status" value="1"/>
</dbReference>
<feature type="domain" description="F-box" evidence="1">
    <location>
        <begin position="21"/>
        <end position="69"/>
    </location>
</feature>
<dbReference type="InterPro" id="IPR001810">
    <property type="entry name" value="F-box_dom"/>
</dbReference>
<dbReference type="eggNOG" id="KOG1072">
    <property type="taxonomic scope" value="Eukaryota"/>
</dbReference>
<keyword evidence="3" id="KW-1185">Reference proteome</keyword>
<name>A0A087GA03_ARAAL</name>
<dbReference type="Gramene" id="KFK26705">
    <property type="protein sequence ID" value="KFK26705"/>
    <property type="gene ID" value="AALP_AA8G282700"/>
</dbReference>
<dbReference type="CDD" id="cd22152">
    <property type="entry name" value="F-box_AtAFR-like"/>
    <property type="match status" value="1"/>
</dbReference>
<reference evidence="3" key="1">
    <citation type="journal article" date="2015" name="Nat. Plants">
        <title>Genome expansion of Arabis alpina linked with retrotransposition and reduced symmetric DNA methylation.</title>
        <authorList>
            <person name="Willing E.M."/>
            <person name="Rawat V."/>
            <person name="Mandakova T."/>
            <person name="Maumus F."/>
            <person name="James G.V."/>
            <person name="Nordstroem K.J."/>
            <person name="Becker C."/>
            <person name="Warthmann N."/>
            <person name="Chica C."/>
            <person name="Szarzynska B."/>
            <person name="Zytnicki M."/>
            <person name="Albani M.C."/>
            <person name="Kiefer C."/>
            <person name="Bergonzi S."/>
            <person name="Castaings L."/>
            <person name="Mateos J.L."/>
            <person name="Berns M.C."/>
            <person name="Bujdoso N."/>
            <person name="Piofczyk T."/>
            <person name="de Lorenzo L."/>
            <person name="Barrero-Sicilia C."/>
            <person name="Mateos I."/>
            <person name="Piednoel M."/>
            <person name="Hagmann J."/>
            <person name="Chen-Min-Tao R."/>
            <person name="Iglesias-Fernandez R."/>
            <person name="Schuster S.C."/>
            <person name="Alonso-Blanco C."/>
            <person name="Roudier F."/>
            <person name="Carbonero P."/>
            <person name="Paz-Ares J."/>
            <person name="Davis S.J."/>
            <person name="Pecinka A."/>
            <person name="Quesneville H."/>
            <person name="Colot V."/>
            <person name="Lysak M.A."/>
            <person name="Weigel D."/>
            <person name="Coupland G."/>
            <person name="Schneeberger K."/>
        </authorList>
    </citation>
    <scope>NUCLEOTIDE SEQUENCE [LARGE SCALE GENOMIC DNA]</scope>
    <source>
        <strain evidence="3">cv. Pajares</strain>
    </source>
</reference>
<accession>A0A087GA03</accession>
<dbReference type="Gene3D" id="2.120.10.80">
    <property type="entry name" value="Kelch-type beta propeller"/>
    <property type="match status" value="1"/>
</dbReference>
<dbReference type="SUPFAM" id="SSF117281">
    <property type="entry name" value="Kelch motif"/>
    <property type="match status" value="1"/>
</dbReference>
<dbReference type="EMBL" id="CM002876">
    <property type="protein sequence ID" value="KFK26705.1"/>
    <property type="molecule type" value="Genomic_DNA"/>
</dbReference>
<evidence type="ECO:0000313" key="3">
    <source>
        <dbReference type="Proteomes" id="UP000029120"/>
    </source>
</evidence>
<gene>
    <name evidence="2" type="ordered locus">AALP_Aa8g282700</name>
</gene>
<dbReference type="InterPro" id="IPR015915">
    <property type="entry name" value="Kelch-typ_b-propeller"/>
</dbReference>
<dbReference type="InterPro" id="IPR057499">
    <property type="entry name" value="Kelch_FKB95"/>
</dbReference>
<dbReference type="OMA" id="CTENCIY"/>
<dbReference type="InterPro" id="IPR050354">
    <property type="entry name" value="F-box/kelch-repeat_ARATH"/>
</dbReference>
<dbReference type="PROSITE" id="PS50181">
    <property type="entry name" value="FBOX"/>
    <property type="match status" value="1"/>
</dbReference>
<dbReference type="AlphaFoldDB" id="A0A087GA03"/>
<dbReference type="PANTHER" id="PTHR24414:SF184">
    <property type="entry name" value="GALACTOSE OXIDASE_KELCH REPEAT SUPERFAMILY PROTEIN"/>
    <property type="match status" value="1"/>
</dbReference>
<dbReference type="OrthoDB" id="45365at2759"/>
<protein>
    <recommendedName>
        <fullName evidence="1">F-box domain-containing protein</fullName>
    </recommendedName>
</protein>